<proteinExistence type="predicted"/>
<accession>A0ABY7TAF9</accession>
<evidence type="ECO:0000313" key="2">
    <source>
        <dbReference type="Proteomes" id="UP001216139"/>
    </source>
</evidence>
<protein>
    <submittedName>
        <fullName evidence="1">Penicillin-binding protein</fullName>
    </submittedName>
</protein>
<name>A0ABY7TAF9_9SPHI</name>
<sequence>MTRSNMHIKLTNGHILQCVADSSSAPEQGWIVETLIIPLLALNDADKELALITEWCTLNEQRVNAVYRYIISLPSKTVHFFEENYSDGEDKFYLGDNITHRYDAYIASHNALGALLRDINENPL</sequence>
<dbReference type="RefSeq" id="WP_273631578.1">
    <property type="nucleotide sequence ID" value="NZ_CP117167.1"/>
</dbReference>
<dbReference type="Proteomes" id="UP001216139">
    <property type="component" value="Chromosome"/>
</dbReference>
<dbReference type="EMBL" id="CP117167">
    <property type="protein sequence ID" value="WCT13293.1"/>
    <property type="molecule type" value="Genomic_DNA"/>
</dbReference>
<keyword evidence="2" id="KW-1185">Reference proteome</keyword>
<gene>
    <name evidence="1" type="ORF">PQO05_05025</name>
</gene>
<organism evidence="1 2">
    <name type="scientific">Mucilaginibacter jinjuensis</name>
    <dbReference type="NCBI Taxonomy" id="1176721"/>
    <lineage>
        <taxon>Bacteria</taxon>
        <taxon>Pseudomonadati</taxon>
        <taxon>Bacteroidota</taxon>
        <taxon>Sphingobacteriia</taxon>
        <taxon>Sphingobacteriales</taxon>
        <taxon>Sphingobacteriaceae</taxon>
        <taxon>Mucilaginibacter</taxon>
    </lineage>
</organism>
<evidence type="ECO:0000313" key="1">
    <source>
        <dbReference type="EMBL" id="WCT13293.1"/>
    </source>
</evidence>
<reference evidence="1 2" key="1">
    <citation type="submission" date="2023-02" db="EMBL/GenBank/DDBJ databases">
        <title>Genome sequence of Mucilaginibacter jinjuensis strain KACC 16571.</title>
        <authorList>
            <person name="Kim S."/>
            <person name="Heo J."/>
            <person name="Kwon S.-W."/>
        </authorList>
    </citation>
    <scope>NUCLEOTIDE SEQUENCE [LARGE SCALE GENOMIC DNA]</scope>
    <source>
        <strain evidence="1 2">KACC 16571</strain>
    </source>
</reference>